<dbReference type="EMBL" id="CAJNJA010006387">
    <property type="protein sequence ID" value="CAE7209638.1"/>
    <property type="molecule type" value="Genomic_DNA"/>
</dbReference>
<feature type="compositionally biased region" description="Basic and acidic residues" evidence="7">
    <location>
        <begin position="979"/>
        <end position="1000"/>
    </location>
</feature>
<dbReference type="OrthoDB" id="429834at2759"/>
<dbReference type="Gene3D" id="2.120.10.80">
    <property type="entry name" value="Kelch-type beta propeller"/>
    <property type="match status" value="4"/>
</dbReference>
<dbReference type="PANTHER" id="PTHR46376">
    <property type="entry name" value="LEUCINE-ZIPPER-LIKE TRANSCRIPTIONAL REGULATOR 1"/>
    <property type="match status" value="1"/>
</dbReference>
<evidence type="ECO:0000256" key="1">
    <source>
        <dbReference type="ARBA" id="ARBA00010322"/>
    </source>
</evidence>
<keyword evidence="10" id="KW-1185">Reference proteome</keyword>
<dbReference type="SUPFAM" id="SSF117281">
    <property type="entry name" value="Kelch motif"/>
    <property type="match status" value="2"/>
</dbReference>
<name>A0A812JLX1_9DINO</name>
<dbReference type="PROSITE" id="PS50089">
    <property type="entry name" value="ZF_RING_2"/>
    <property type="match status" value="1"/>
</dbReference>
<organism evidence="9 10">
    <name type="scientific">Symbiodinium necroappetens</name>
    <dbReference type="NCBI Taxonomy" id="1628268"/>
    <lineage>
        <taxon>Eukaryota</taxon>
        <taxon>Sar</taxon>
        <taxon>Alveolata</taxon>
        <taxon>Dinophyceae</taxon>
        <taxon>Suessiales</taxon>
        <taxon>Symbiodiniaceae</taxon>
        <taxon>Symbiodinium</taxon>
    </lineage>
</organism>
<keyword evidence="6" id="KW-0863">Zinc-finger</keyword>
<keyword evidence="4" id="KW-0547">Nucleotide-binding</keyword>
<feature type="domain" description="RING-type" evidence="8">
    <location>
        <begin position="1759"/>
        <end position="1794"/>
    </location>
</feature>
<dbReference type="InterPro" id="IPR006652">
    <property type="entry name" value="Kelch_1"/>
</dbReference>
<evidence type="ECO:0000256" key="4">
    <source>
        <dbReference type="ARBA" id="ARBA00022741"/>
    </source>
</evidence>
<keyword evidence="5" id="KW-0067">ATP-binding</keyword>
<dbReference type="GO" id="GO:0005794">
    <property type="term" value="C:Golgi apparatus"/>
    <property type="evidence" value="ECO:0007669"/>
    <property type="project" value="TreeGrafter"/>
</dbReference>
<evidence type="ECO:0000256" key="6">
    <source>
        <dbReference type="PROSITE-ProRule" id="PRU00175"/>
    </source>
</evidence>
<reference evidence="9" key="1">
    <citation type="submission" date="2021-02" db="EMBL/GenBank/DDBJ databases">
        <authorList>
            <person name="Dougan E. K."/>
            <person name="Rhodes N."/>
            <person name="Thang M."/>
            <person name="Chan C."/>
        </authorList>
    </citation>
    <scope>NUCLEOTIDE SEQUENCE</scope>
</reference>
<dbReference type="Gene3D" id="1.25.40.10">
    <property type="entry name" value="Tetratricopeptide repeat domain"/>
    <property type="match status" value="3"/>
</dbReference>
<dbReference type="Proteomes" id="UP000601435">
    <property type="component" value="Unassembled WGS sequence"/>
</dbReference>
<dbReference type="Pfam" id="PF03969">
    <property type="entry name" value="AFG1_ATPase"/>
    <property type="match status" value="1"/>
</dbReference>
<dbReference type="GO" id="GO:0008270">
    <property type="term" value="F:zinc ion binding"/>
    <property type="evidence" value="ECO:0007669"/>
    <property type="project" value="UniProtKB-KW"/>
</dbReference>
<feature type="region of interest" description="Disordered" evidence="7">
    <location>
        <begin position="790"/>
        <end position="821"/>
    </location>
</feature>
<comment type="similarity">
    <text evidence="1">Belongs to the AFG1 ATPase family.</text>
</comment>
<keyword evidence="6" id="KW-0862">Zinc</keyword>
<sequence>MMRPWAAALKRSEWQQKWDWSLWALQALARQDELTQEDCTAGVKACGKALRWKWALQLLSWSRKFSIRHPWNPAISACALVTEWERALLLLRSMRHRGPKPSARSYSAALDALARGAEWARGLQLLSEMNRRVAPDLVAVTSVIVACGAATRWTVALQLFERASAEFHGGDVVLLGATAAACGRGHQWQASLAFLACGSAARLLNATLFGACLAACANSSVWVQAADLLQGMSRTAIAPGEAGLASAASAFSSAELWQQALDVLSRAEPQTGAWWGTAIAAAARGFQWEQALELYARMQERSISPNEACSSAVQTACVRASRWEVSLVLSFARSEGSGLGSAIPFGCLGPVLAACQHGALWSEALHYLRQAQLAGISGVVMRASAMAACAEASKWRWALRLLPALTSRDAAPNAICFGAALHACRLGRQWAASLWMLWNEMPRCSVEPDWVAFCAALVASERSHKGAEVLHLVQQLRKGAVGLVPRLQSSRLGERLAAASLLDQHSRLSSSYSRQIWRMCGIMLKLSAHAADGNSRSSAVFHTAGLGGPQLTRTMLLTWSQRAISFDGDYFNDVYKYDIATSMWGSVHTLGEAPTKRTDHSVVLFRDSLLVFGGFDGHNRFNDLRELHLKDKRWSQVSVRSQVPRNRFGHTAVIYAHSMYIFGGWDGHDTLQELFEYNISSNMWIQLPLRGTAPRARYRHTAVVCGDAMFTFGGVDKTQYRFPDLHEYNFTHRHWLKVATMSVQPSARTFHKTVVHEGYMYILGGFDGRRLNDMYRILLRTKSELQRCQKQLAEQAASSPPVPTSSTRPEDVPGSTGAVGDAQDAAQTLMPEDLWCWTRIDDQLGQVYTPRTGHAVVVWNHCFYLMGGATAQRIASQLWRHRSVPERAFSSIPPGLLRLGLAPSLLDEAHSVAFEAGPSQALAHLTGLEALEPDQAQQQVTKQLDVVWSSTRAYSKAYDLWKQSHMEWEAECARRVAAHEQRRQLEQNQSHDRKNEKSDFPEAPLVLPAEPTKPSLRSRGCYIWGQVGRGKTLLMDVFALSLQPTKNLVGMGTLPSKAQLRRVHFHEFIHDLHRQLHRSGGQSGLAAAVDVVMCGQPPVLCFDEFQITTIADASLLTPLFSDLLTREVAVVITSNRSPNELYKGGIGRDAHLPAFESLLQSALEVRHLDADTDYRVRAASDISTDQSDYILGAGANERLEAAFRVACEEQAVRPMLLRIAWGRSMLCQHVANGVAKFTFEELCGNPLSSEDYLALIRSAGIHTFVVSGVPQFGLNLHNEARRFTNFVDALYEQQCRLICSADSSIDDLLTGIDGLCSAEVESDQPAMGIGGTENSLRWHRHGDISFHSSELSPCRPDTFATAEADAEAGTSLRLSGYEQDSVAGVMAAAVDSLRTDPQWQKGLRDVLPLLGALHGFTCRPESLLRTDENARQNDIYRYDVRHKTWACIDPVTGSPPSARSGSKAVVCRDSIFFFGGYTKKDGDYFNDLFEFNIPKAHWTRVDAAQKPSVRTDHSCVVFEASLYIFGGFDGRTRFQDLHLFNTEEREWMQVTDTDNVPVGRFGHSAVVYQSGMFVFGGWDGHDTLDDLYEFSITTNQWYAVPGRGDVPPSRYRHSAVVHGCCMFVFGGVDKRQARFSDLCEFSFDTRSWSRVKTSGDPPSARTFHRACMYGGCMYILGGFDGTRRNDMYKIALPEQLPRDEKRRRRLQGTGEGDAEAAAEPEIGEVEGPQPENIKEVTRLRLQVLELQKRLEAEQERHLCKICYEREINTVILDCQHRAVCSRCLDQVNSCPLCRASISSTVITYNA</sequence>
<feature type="region of interest" description="Disordered" evidence="7">
    <location>
        <begin position="1699"/>
        <end position="1727"/>
    </location>
</feature>
<dbReference type="GO" id="GO:0016887">
    <property type="term" value="F:ATP hydrolysis activity"/>
    <property type="evidence" value="ECO:0007669"/>
    <property type="project" value="InterPro"/>
</dbReference>
<dbReference type="NCBIfam" id="NF040713">
    <property type="entry name" value="ZapE"/>
    <property type="match status" value="1"/>
</dbReference>
<dbReference type="SMART" id="SM00184">
    <property type="entry name" value="RING"/>
    <property type="match status" value="1"/>
</dbReference>
<keyword evidence="3" id="KW-0677">Repeat</keyword>
<dbReference type="Gene3D" id="3.40.50.300">
    <property type="entry name" value="P-loop containing nucleotide triphosphate hydrolases"/>
    <property type="match status" value="1"/>
</dbReference>
<evidence type="ECO:0000256" key="5">
    <source>
        <dbReference type="ARBA" id="ARBA00022840"/>
    </source>
</evidence>
<keyword evidence="6" id="KW-0479">Metal-binding</keyword>
<dbReference type="InterPro" id="IPR027417">
    <property type="entry name" value="P-loop_NTPase"/>
</dbReference>
<gene>
    <name evidence="9" type="primary">Afg1l</name>
    <name evidence="9" type="ORF">SNEC2469_LOCUS2040</name>
</gene>
<dbReference type="InterPro" id="IPR051568">
    <property type="entry name" value="LZTR1/Attractin"/>
</dbReference>
<evidence type="ECO:0000256" key="3">
    <source>
        <dbReference type="ARBA" id="ARBA00022737"/>
    </source>
</evidence>
<dbReference type="GO" id="GO:0005524">
    <property type="term" value="F:ATP binding"/>
    <property type="evidence" value="ECO:0007669"/>
    <property type="project" value="UniProtKB-KW"/>
</dbReference>
<dbReference type="CDD" id="cd00267">
    <property type="entry name" value="ABC_ATPase"/>
    <property type="match status" value="1"/>
</dbReference>
<dbReference type="InterPro" id="IPR011990">
    <property type="entry name" value="TPR-like_helical_dom_sf"/>
</dbReference>
<dbReference type="InterPro" id="IPR005654">
    <property type="entry name" value="ATPase_AFG1-like"/>
</dbReference>
<dbReference type="SMART" id="SM00612">
    <property type="entry name" value="Kelch"/>
    <property type="match status" value="5"/>
</dbReference>
<dbReference type="SUPFAM" id="SSF52540">
    <property type="entry name" value="P-loop containing nucleoside triphosphate hydrolases"/>
    <property type="match status" value="1"/>
</dbReference>
<dbReference type="Pfam" id="PF24681">
    <property type="entry name" value="Kelch_KLHDC2_KLHL20_DRC7"/>
    <property type="match status" value="2"/>
</dbReference>
<evidence type="ECO:0000256" key="2">
    <source>
        <dbReference type="ARBA" id="ARBA00022441"/>
    </source>
</evidence>
<dbReference type="InterPro" id="IPR001841">
    <property type="entry name" value="Znf_RING"/>
</dbReference>
<evidence type="ECO:0000259" key="8">
    <source>
        <dbReference type="PROSITE" id="PS50089"/>
    </source>
</evidence>
<dbReference type="InterPro" id="IPR015915">
    <property type="entry name" value="Kelch-typ_b-propeller"/>
</dbReference>
<evidence type="ECO:0000313" key="10">
    <source>
        <dbReference type="Proteomes" id="UP000601435"/>
    </source>
</evidence>
<comment type="caution">
    <text evidence="9">The sequence shown here is derived from an EMBL/GenBank/DDBJ whole genome shotgun (WGS) entry which is preliminary data.</text>
</comment>
<accession>A0A812JLX1</accession>
<dbReference type="Pfam" id="PF13920">
    <property type="entry name" value="zf-C3HC4_3"/>
    <property type="match status" value="1"/>
</dbReference>
<feature type="compositionally biased region" description="Acidic residues" evidence="7">
    <location>
        <begin position="1712"/>
        <end position="1724"/>
    </location>
</feature>
<evidence type="ECO:0000256" key="7">
    <source>
        <dbReference type="SAM" id="MobiDB-lite"/>
    </source>
</evidence>
<dbReference type="Gene3D" id="3.30.40.10">
    <property type="entry name" value="Zinc/RING finger domain, C3HC4 (zinc finger)"/>
    <property type="match status" value="1"/>
</dbReference>
<evidence type="ECO:0000313" key="9">
    <source>
        <dbReference type="EMBL" id="CAE7209638.1"/>
    </source>
</evidence>
<protein>
    <submittedName>
        <fullName evidence="9">Afg1l protein</fullName>
    </submittedName>
</protein>
<feature type="region of interest" description="Disordered" evidence="7">
    <location>
        <begin position="979"/>
        <end position="1011"/>
    </location>
</feature>
<dbReference type="InterPro" id="IPR013083">
    <property type="entry name" value="Znf_RING/FYVE/PHD"/>
</dbReference>
<dbReference type="PANTHER" id="PTHR46376:SF1">
    <property type="entry name" value="LEUCINE-ZIPPER-LIKE TRANSCRIPTIONAL REGULATOR 1"/>
    <property type="match status" value="1"/>
</dbReference>
<dbReference type="SUPFAM" id="SSF57850">
    <property type="entry name" value="RING/U-box"/>
    <property type="match status" value="1"/>
</dbReference>
<proteinExistence type="inferred from homology"/>
<keyword evidence="2" id="KW-0880">Kelch repeat</keyword>